<dbReference type="InterPro" id="IPR050816">
    <property type="entry name" value="Flavin-dep_Halogenase_NPB"/>
</dbReference>
<evidence type="ECO:0000313" key="4">
    <source>
        <dbReference type="EMBL" id="TCN22597.1"/>
    </source>
</evidence>
<reference evidence="4 5" key="1">
    <citation type="journal article" date="2015" name="Stand. Genomic Sci.">
        <title>Genomic Encyclopedia of Bacterial and Archaeal Type Strains, Phase III: the genomes of soil and plant-associated and newly described type strains.</title>
        <authorList>
            <person name="Whitman W.B."/>
            <person name="Woyke T."/>
            <person name="Klenk H.P."/>
            <person name="Zhou Y."/>
            <person name="Lilburn T.G."/>
            <person name="Beck B.J."/>
            <person name="De Vos P."/>
            <person name="Vandamme P."/>
            <person name="Eisen J.A."/>
            <person name="Garrity G."/>
            <person name="Hugenholtz P."/>
            <person name="Kyrpides N.C."/>
        </authorList>
    </citation>
    <scope>NUCLEOTIDE SEQUENCE [LARGE SCALE GENOMIC DNA]</scope>
    <source>
        <strain evidence="4 5">CV53</strain>
    </source>
</reference>
<comment type="similarity">
    <text evidence="2">Belongs to the flavin-dependent halogenase family. Bacterial tryptophan halogenase subfamily.</text>
</comment>
<dbReference type="SUPFAM" id="SSF51905">
    <property type="entry name" value="FAD/NAD(P)-binding domain"/>
    <property type="match status" value="1"/>
</dbReference>
<dbReference type="PRINTS" id="PR00420">
    <property type="entry name" value="RNGMNOXGNASE"/>
</dbReference>
<accession>A0A4R2B7B9</accession>
<sequence length="410" mass="45476">MNKSYDVIITGARCAGSALSIYLARAGLRVLLLDRAAFPSDTLSTNTFFNNTAAILREIGVMDSLLETNVTPVKAIKFQFEDRVIEGPIPVVDGEDTAYCIRRTYLDHLLLQHARSHDNITVMEEFRVKALVYDGDAVAGVIGEDSSSTEQTYSASLVVGADGRNSTIRRLANSQLKISSPSTVAIYFGYFSGFKHENDPKFEVYKRKDNMAILFPTSDDLYVVVANFPLENKSLIDLFKRNPENSMRELLTEQFSNTTIPARLKAAKLAEPIKGLLGYDNYWYEGMGKGWALVGDAICFKDPGMAQGIHDALCGAKILAGVLAGNKGWSRQWGRVAADYQQAMESEFMVRFYMGCELSKNEIITEQQDAVNKLVSAHPSAIEKMLGIYNYANEPADFENELVKIMNSLS</sequence>
<protein>
    <submittedName>
        <fullName evidence="4">2-polyprenyl-6-methoxyphenol hydroxylase-like FAD-dependent oxidoreductase</fullName>
    </submittedName>
</protein>
<dbReference type="InterPro" id="IPR002938">
    <property type="entry name" value="FAD-bd"/>
</dbReference>
<dbReference type="GO" id="GO:0071949">
    <property type="term" value="F:FAD binding"/>
    <property type="evidence" value="ECO:0007669"/>
    <property type="project" value="InterPro"/>
</dbReference>
<feature type="domain" description="FAD-binding" evidence="3">
    <location>
        <begin position="5"/>
        <end position="326"/>
    </location>
</feature>
<name>A0A4R2B7B9_9BACI</name>
<evidence type="ECO:0000259" key="3">
    <source>
        <dbReference type="Pfam" id="PF01494"/>
    </source>
</evidence>
<dbReference type="Gene3D" id="3.50.50.60">
    <property type="entry name" value="FAD/NAD(P)-binding domain"/>
    <property type="match status" value="1"/>
</dbReference>
<dbReference type="Proteomes" id="UP000295689">
    <property type="component" value="Unassembled WGS sequence"/>
</dbReference>
<keyword evidence="1" id="KW-0560">Oxidoreductase</keyword>
<gene>
    <name evidence="4" type="ORF">EV146_11082</name>
</gene>
<organism evidence="4 5">
    <name type="scientific">Mesobacillus foraminis</name>
    <dbReference type="NCBI Taxonomy" id="279826"/>
    <lineage>
        <taxon>Bacteria</taxon>
        <taxon>Bacillati</taxon>
        <taxon>Bacillota</taxon>
        <taxon>Bacilli</taxon>
        <taxon>Bacillales</taxon>
        <taxon>Bacillaceae</taxon>
        <taxon>Mesobacillus</taxon>
    </lineage>
</organism>
<dbReference type="RefSeq" id="WP_132009378.1">
    <property type="nucleotide sequence ID" value="NZ_JABUHM010000011.1"/>
</dbReference>
<dbReference type="InterPro" id="IPR036188">
    <property type="entry name" value="FAD/NAD-bd_sf"/>
</dbReference>
<dbReference type="PANTHER" id="PTHR43747">
    <property type="entry name" value="FAD-BINDING PROTEIN"/>
    <property type="match status" value="1"/>
</dbReference>
<evidence type="ECO:0000256" key="2">
    <source>
        <dbReference type="ARBA" id="ARBA00038396"/>
    </source>
</evidence>
<dbReference type="AlphaFoldDB" id="A0A4R2B7B9"/>
<evidence type="ECO:0000256" key="1">
    <source>
        <dbReference type="ARBA" id="ARBA00023002"/>
    </source>
</evidence>
<proteinExistence type="inferred from homology"/>
<dbReference type="EMBL" id="SLVV01000010">
    <property type="protein sequence ID" value="TCN22597.1"/>
    <property type="molecule type" value="Genomic_DNA"/>
</dbReference>
<evidence type="ECO:0000313" key="5">
    <source>
        <dbReference type="Proteomes" id="UP000295689"/>
    </source>
</evidence>
<dbReference type="Pfam" id="PF01494">
    <property type="entry name" value="FAD_binding_3"/>
    <property type="match status" value="1"/>
</dbReference>
<dbReference type="GO" id="GO:0016491">
    <property type="term" value="F:oxidoreductase activity"/>
    <property type="evidence" value="ECO:0007669"/>
    <property type="project" value="UniProtKB-KW"/>
</dbReference>
<comment type="caution">
    <text evidence="4">The sequence shown here is derived from an EMBL/GenBank/DDBJ whole genome shotgun (WGS) entry which is preliminary data.</text>
</comment>
<keyword evidence="5" id="KW-1185">Reference proteome</keyword>
<dbReference type="PANTHER" id="PTHR43747:SF5">
    <property type="entry name" value="FAD-BINDING DOMAIN-CONTAINING PROTEIN"/>
    <property type="match status" value="1"/>
</dbReference>